<proteinExistence type="predicted"/>
<dbReference type="Proteomes" id="UP000269221">
    <property type="component" value="Unassembled WGS sequence"/>
</dbReference>
<name>A0A3M0KNU0_HIRRU</name>
<dbReference type="EMBL" id="QRBI01000104">
    <property type="protein sequence ID" value="RMC14723.1"/>
    <property type="molecule type" value="Genomic_DNA"/>
</dbReference>
<reference evidence="1 2" key="1">
    <citation type="submission" date="2018-07" db="EMBL/GenBank/DDBJ databases">
        <title>A high quality draft genome assembly of the barn swallow (H. rustica rustica).</title>
        <authorList>
            <person name="Formenti G."/>
            <person name="Chiara M."/>
            <person name="Poveda L."/>
            <person name="Francoijs K.-J."/>
            <person name="Bonisoli-Alquati A."/>
            <person name="Canova L."/>
            <person name="Gianfranceschi L."/>
            <person name="Horner D.S."/>
            <person name="Saino N."/>
        </authorList>
    </citation>
    <scope>NUCLEOTIDE SEQUENCE [LARGE SCALE GENOMIC DNA]</scope>
    <source>
        <strain evidence="1">Chelidonia</strain>
        <tissue evidence="1">Blood</tissue>
    </source>
</reference>
<gene>
    <name evidence="1" type="ORF">DUI87_06896</name>
</gene>
<protein>
    <submittedName>
        <fullName evidence="1">Uncharacterized protein</fullName>
    </submittedName>
</protein>
<accession>A0A3M0KNU0</accession>
<organism evidence="1 2">
    <name type="scientific">Hirundo rustica rustica</name>
    <dbReference type="NCBI Taxonomy" id="333673"/>
    <lineage>
        <taxon>Eukaryota</taxon>
        <taxon>Metazoa</taxon>
        <taxon>Chordata</taxon>
        <taxon>Craniata</taxon>
        <taxon>Vertebrata</taxon>
        <taxon>Euteleostomi</taxon>
        <taxon>Archelosauria</taxon>
        <taxon>Archosauria</taxon>
        <taxon>Dinosauria</taxon>
        <taxon>Saurischia</taxon>
        <taxon>Theropoda</taxon>
        <taxon>Coelurosauria</taxon>
        <taxon>Aves</taxon>
        <taxon>Neognathae</taxon>
        <taxon>Neoaves</taxon>
        <taxon>Telluraves</taxon>
        <taxon>Australaves</taxon>
        <taxon>Passeriformes</taxon>
        <taxon>Sylvioidea</taxon>
        <taxon>Hirundinidae</taxon>
        <taxon>Hirundo</taxon>
    </lineage>
</organism>
<sequence>MSGLDCGRELSDTECELRAAPLGSTEYENMKAKTEGITTRSSLPVAGHTQSSKNTTTAWALHYRRDLDIQDRVQPRASRNGRDWGGLEHLCCGERMRSWVRWPWESVEFPFLAIFPSGLEVALGKGL</sequence>
<dbReference type="AlphaFoldDB" id="A0A3M0KNU0"/>
<evidence type="ECO:0000313" key="2">
    <source>
        <dbReference type="Proteomes" id="UP000269221"/>
    </source>
</evidence>
<comment type="caution">
    <text evidence="1">The sequence shown here is derived from an EMBL/GenBank/DDBJ whole genome shotgun (WGS) entry which is preliminary data.</text>
</comment>
<keyword evidence="2" id="KW-1185">Reference proteome</keyword>
<evidence type="ECO:0000313" key="1">
    <source>
        <dbReference type="EMBL" id="RMC14723.1"/>
    </source>
</evidence>